<evidence type="ECO:0000313" key="3">
    <source>
        <dbReference type="Proteomes" id="UP000075225"/>
    </source>
</evidence>
<proteinExistence type="predicted"/>
<evidence type="ECO:0000313" key="2">
    <source>
        <dbReference type="EMBL" id="KYK63892.1"/>
    </source>
</evidence>
<dbReference type="Proteomes" id="UP000075225">
    <property type="component" value="Unassembled WGS sequence"/>
</dbReference>
<dbReference type="VEuPathDB" id="ToxoDB:TGPRC2_211410C"/>
<feature type="non-terminal residue" evidence="2">
    <location>
        <position position="1"/>
    </location>
</feature>
<accession>A0A151H3J8</accession>
<dbReference type="GO" id="GO:0001731">
    <property type="term" value="P:formation of translation preinitiation complex"/>
    <property type="evidence" value="ECO:0007669"/>
    <property type="project" value="InterPro"/>
</dbReference>
<sequence length="76" mass="8111">GVHVFLLDPKTVADYLQKKLAAAASTYALPGQKVQAAISIQGNMGAAVADALISHFKLDRKYVVVEQKKSKAGSRK</sequence>
<dbReference type="SUPFAM" id="SSF55159">
    <property type="entry name" value="eIF1-like"/>
    <property type="match status" value="1"/>
</dbReference>
<gene>
    <name evidence="2" type="ORF">TGPRC2_211410C</name>
</gene>
<dbReference type="InterPro" id="IPR039757">
    <property type="entry name" value="EIF2D"/>
</dbReference>
<protein>
    <submittedName>
        <fullName evidence="2">Translation initiation factor sui1 protein</fullName>
    </submittedName>
</protein>
<organism evidence="2 3">
    <name type="scientific">Toxoplasma gondii TgCatPRC2</name>
    <dbReference type="NCBI Taxonomy" id="1130821"/>
    <lineage>
        <taxon>Eukaryota</taxon>
        <taxon>Sar</taxon>
        <taxon>Alveolata</taxon>
        <taxon>Apicomplexa</taxon>
        <taxon>Conoidasida</taxon>
        <taxon>Coccidia</taxon>
        <taxon>Eucoccidiorida</taxon>
        <taxon>Eimeriorina</taxon>
        <taxon>Sarcocystidae</taxon>
        <taxon>Toxoplasma</taxon>
    </lineage>
</organism>
<evidence type="ECO:0000259" key="1">
    <source>
        <dbReference type="Pfam" id="PF01253"/>
    </source>
</evidence>
<dbReference type="AlphaFoldDB" id="A0A151H3J8"/>
<keyword evidence="2" id="KW-0396">Initiation factor</keyword>
<reference evidence="3" key="1">
    <citation type="submission" date="2016-03" db="EMBL/GenBank/DDBJ databases">
        <authorList>
            <person name="Sibley D."/>
            <person name="Venepally P."/>
            <person name="Karamycheva S."/>
            <person name="Hadjithomas M."/>
            <person name="Khan A."/>
            <person name="Brunk B."/>
            <person name="Roos D."/>
            <person name="Caler E."/>
            <person name="Lorenzi H."/>
        </authorList>
    </citation>
    <scope>NUCLEOTIDE SEQUENCE [LARGE SCALE GENOMIC DNA]</scope>
    <source>
        <strain evidence="3">TgCatPRC2</strain>
    </source>
</reference>
<dbReference type="InterPro" id="IPR036877">
    <property type="entry name" value="SUI1_dom_sf"/>
</dbReference>
<dbReference type="GO" id="GO:0003743">
    <property type="term" value="F:translation initiation factor activity"/>
    <property type="evidence" value="ECO:0007669"/>
    <property type="project" value="UniProtKB-KW"/>
</dbReference>
<keyword evidence="2" id="KW-0648">Protein biosynthesis</keyword>
<dbReference type="EMBL" id="AHZP02002489">
    <property type="protein sequence ID" value="KYK63892.1"/>
    <property type="molecule type" value="Genomic_DNA"/>
</dbReference>
<name>A0A151H3J8_TOXGO</name>
<dbReference type="PANTHER" id="PTHR12217">
    <property type="entry name" value="EUKARYOTIC TRANSLATION INITIATION FACTOR 2D"/>
    <property type="match status" value="1"/>
</dbReference>
<comment type="caution">
    <text evidence="2">The sequence shown here is derived from an EMBL/GenBank/DDBJ whole genome shotgun (WGS) entry which is preliminary data.</text>
</comment>
<dbReference type="InterPro" id="IPR001950">
    <property type="entry name" value="SUI1"/>
</dbReference>
<dbReference type="Pfam" id="PF01253">
    <property type="entry name" value="SUI1"/>
    <property type="match status" value="1"/>
</dbReference>
<feature type="domain" description="SUI1" evidence="1">
    <location>
        <begin position="1"/>
        <end position="55"/>
    </location>
</feature>
<dbReference type="PANTHER" id="PTHR12217:SF4">
    <property type="entry name" value="EUKARYOTIC TRANSLATION INITIATION FACTOR 2D"/>
    <property type="match status" value="1"/>
</dbReference>